<organism evidence="2 3">
    <name type="scientific">Mesorhabditis belari</name>
    <dbReference type="NCBI Taxonomy" id="2138241"/>
    <lineage>
        <taxon>Eukaryota</taxon>
        <taxon>Metazoa</taxon>
        <taxon>Ecdysozoa</taxon>
        <taxon>Nematoda</taxon>
        <taxon>Chromadorea</taxon>
        <taxon>Rhabditida</taxon>
        <taxon>Rhabditina</taxon>
        <taxon>Rhabditomorpha</taxon>
        <taxon>Rhabditoidea</taxon>
        <taxon>Rhabditidae</taxon>
        <taxon>Mesorhabditinae</taxon>
        <taxon>Mesorhabditis</taxon>
    </lineage>
</organism>
<feature type="transmembrane region" description="Helical" evidence="1">
    <location>
        <begin position="9"/>
        <end position="29"/>
    </location>
</feature>
<dbReference type="AlphaFoldDB" id="A0AAF3EQA3"/>
<reference evidence="3" key="1">
    <citation type="submission" date="2024-02" db="UniProtKB">
        <authorList>
            <consortium name="WormBaseParasite"/>
        </authorList>
    </citation>
    <scope>IDENTIFICATION</scope>
</reference>
<sequence>MNSSLQSRYVYLSCFLGFTANGFLLYFILTDKSKSHNGYKRILGIITLYNLYYGLVHAVTDMVKIL</sequence>
<name>A0AAF3EQA3_9BILA</name>
<dbReference type="WBParaSite" id="MBELARI_LOCUS16266">
    <property type="protein sequence ID" value="MBELARI_LOCUS16266"/>
    <property type="gene ID" value="MBELARI_LOCUS16266"/>
</dbReference>
<keyword evidence="2" id="KW-1185">Reference proteome</keyword>
<evidence type="ECO:0000313" key="3">
    <source>
        <dbReference type="WBParaSite" id="MBELARI_LOCUS16266"/>
    </source>
</evidence>
<evidence type="ECO:0000313" key="2">
    <source>
        <dbReference type="Proteomes" id="UP000887575"/>
    </source>
</evidence>
<keyword evidence="1" id="KW-0812">Transmembrane</keyword>
<dbReference type="Pfam" id="PF10326">
    <property type="entry name" value="7TM_GPCR_Str"/>
    <property type="match status" value="1"/>
</dbReference>
<dbReference type="InterPro" id="IPR019428">
    <property type="entry name" value="7TM_GPCR_serpentine_rcpt_Str"/>
</dbReference>
<keyword evidence="1" id="KW-0472">Membrane</keyword>
<accession>A0AAF3EQA3</accession>
<evidence type="ECO:0000256" key="1">
    <source>
        <dbReference type="SAM" id="Phobius"/>
    </source>
</evidence>
<proteinExistence type="predicted"/>
<protein>
    <submittedName>
        <fullName evidence="3">Uncharacterized protein</fullName>
    </submittedName>
</protein>
<feature type="transmembrane region" description="Helical" evidence="1">
    <location>
        <begin position="41"/>
        <end position="60"/>
    </location>
</feature>
<keyword evidence="1" id="KW-1133">Transmembrane helix</keyword>
<dbReference type="Proteomes" id="UP000887575">
    <property type="component" value="Unassembled WGS sequence"/>
</dbReference>